<name>A0A3B1BGB7_9ZZZZ</name>
<dbReference type="EMBL" id="UOFV01000526">
    <property type="protein sequence ID" value="VAX05265.1"/>
    <property type="molecule type" value="Genomic_DNA"/>
</dbReference>
<gene>
    <name evidence="1" type="ORF">MNBD_GAMMA19-194</name>
</gene>
<proteinExistence type="predicted"/>
<sequence length="254" mass="28087">MSKITFNNAYAGSNTTLSKHHLTQISHYFLSDINEHPPIWENTTIIPVLLGSRNDDYIAYELSHAFNCQNRSSMVLKIEGCLTVSNDFSVLANNIMPTLVTHNDDEEINLPDYCLIPSSSPSPSLILKSDCLLIAVQASLSGVRIAYERLAFIASLNADFTIYIIILDAQTQATAKRFFGFLYKNAQVLLSLKLECGGYLLHNNNPINGVKNVETENEKIATDLNSIASSLLRQFSSRSQGRSAAYLRPAILPG</sequence>
<protein>
    <submittedName>
        <fullName evidence="1">Uncharacterized protein</fullName>
    </submittedName>
</protein>
<organism evidence="1">
    <name type="scientific">hydrothermal vent metagenome</name>
    <dbReference type="NCBI Taxonomy" id="652676"/>
    <lineage>
        <taxon>unclassified sequences</taxon>
        <taxon>metagenomes</taxon>
        <taxon>ecological metagenomes</taxon>
    </lineage>
</organism>
<accession>A0A3B1BGB7</accession>
<reference evidence="1" key="1">
    <citation type="submission" date="2018-06" db="EMBL/GenBank/DDBJ databases">
        <authorList>
            <person name="Zhirakovskaya E."/>
        </authorList>
    </citation>
    <scope>NUCLEOTIDE SEQUENCE</scope>
</reference>
<evidence type="ECO:0000313" key="1">
    <source>
        <dbReference type="EMBL" id="VAX05265.1"/>
    </source>
</evidence>
<dbReference type="AlphaFoldDB" id="A0A3B1BGB7"/>